<comment type="similarity">
    <text evidence="2">Belongs to the Nudix hydrolase family.</text>
</comment>
<dbReference type="EMBL" id="VIGC01000004">
    <property type="protein sequence ID" value="TQE97149.1"/>
    <property type="molecule type" value="Genomic_DNA"/>
</dbReference>
<dbReference type="InterPro" id="IPR000086">
    <property type="entry name" value="NUDIX_hydrolase_dom"/>
</dbReference>
<dbReference type="InterPro" id="IPR020476">
    <property type="entry name" value="Nudix_hydrolase"/>
</dbReference>
<keyword evidence="1 2" id="KW-0378">Hydrolase</keyword>
<accession>A0A540VK45</accession>
<dbReference type="Gene3D" id="3.90.79.10">
    <property type="entry name" value="Nucleoside Triphosphate Pyrophosphohydrolase"/>
    <property type="match status" value="1"/>
</dbReference>
<dbReference type="InterPro" id="IPR015797">
    <property type="entry name" value="NUDIX_hydrolase-like_dom_sf"/>
</dbReference>
<dbReference type="PANTHER" id="PTHR13994">
    <property type="entry name" value="NUDIX HYDROLASE RELATED"/>
    <property type="match status" value="1"/>
</dbReference>
<evidence type="ECO:0000259" key="3">
    <source>
        <dbReference type="PROSITE" id="PS51462"/>
    </source>
</evidence>
<dbReference type="InterPro" id="IPR020084">
    <property type="entry name" value="NUDIX_hydrolase_CS"/>
</dbReference>
<evidence type="ECO:0000313" key="5">
    <source>
        <dbReference type="Proteomes" id="UP000317371"/>
    </source>
</evidence>
<dbReference type="Pfam" id="PF00293">
    <property type="entry name" value="NUDIX"/>
    <property type="match status" value="1"/>
</dbReference>
<dbReference type="PRINTS" id="PR00502">
    <property type="entry name" value="NUDIXFAMILY"/>
</dbReference>
<dbReference type="PANTHER" id="PTHR13994:SF13">
    <property type="entry name" value="FI03680P"/>
    <property type="match status" value="1"/>
</dbReference>
<keyword evidence="5" id="KW-1185">Reference proteome</keyword>
<evidence type="ECO:0000313" key="4">
    <source>
        <dbReference type="EMBL" id="TQE97149.1"/>
    </source>
</evidence>
<proteinExistence type="inferred from homology"/>
<name>A0A540VK45_9CHLR</name>
<dbReference type="CDD" id="cd04670">
    <property type="entry name" value="NUDIX_ASFGF2_Nudt6"/>
    <property type="match status" value="1"/>
</dbReference>
<dbReference type="GO" id="GO:0035529">
    <property type="term" value="F:NADH pyrophosphatase activity"/>
    <property type="evidence" value="ECO:0007669"/>
    <property type="project" value="TreeGrafter"/>
</dbReference>
<sequence length="267" mass="30702">MDMLGQDMLEQDMLEHTLNPFNGVVVNTDALPADPEDFRQQLLPSLEAWQARGHQVVWLELPIERARLVPVATEAGFRFHHSSEEALTLTYRLQPEALIPHFATHYIGAGGVVLNSRQELLVVCERHRRDRSRPYYKLPGGALHPGEHLVDAVIREVYEETGVQARFEALVCFRHWHGYRYHKSDIYFICRLSPISQEITIQPSEIEEACWMPVAEYLNSEYVSVFNKRIVQAALECPGIVPTWIDGYDDPARYEFFMPVNGVDGRQ</sequence>
<dbReference type="InterPro" id="IPR003293">
    <property type="entry name" value="Nudix_hydrolase6-like"/>
</dbReference>
<evidence type="ECO:0000256" key="1">
    <source>
        <dbReference type="ARBA" id="ARBA00022801"/>
    </source>
</evidence>
<dbReference type="Pfam" id="PF18290">
    <property type="entry name" value="Nudix_hydro"/>
    <property type="match status" value="1"/>
</dbReference>
<dbReference type="SUPFAM" id="SSF55811">
    <property type="entry name" value="Nudix"/>
    <property type="match status" value="1"/>
</dbReference>
<dbReference type="AlphaFoldDB" id="A0A540VK45"/>
<feature type="domain" description="Nudix hydrolase" evidence="3">
    <location>
        <begin position="104"/>
        <end position="236"/>
    </location>
</feature>
<dbReference type="RefSeq" id="WP_141608745.1">
    <property type="nucleotide sequence ID" value="NZ_VIGC02000004.1"/>
</dbReference>
<dbReference type="PROSITE" id="PS51462">
    <property type="entry name" value="NUDIX"/>
    <property type="match status" value="1"/>
</dbReference>
<organism evidence="4 5">
    <name type="scientific">Litorilinea aerophila</name>
    <dbReference type="NCBI Taxonomy" id="1204385"/>
    <lineage>
        <taxon>Bacteria</taxon>
        <taxon>Bacillati</taxon>
        <taxon>Chloroflexota</taxon>
        <taxon>Caldilineae</taxon>
        <taxon>Caldilineales</taxon>
        <taxon>Caldilineaceae</taxon>
        <taxon>Litorilinea</taxon>
    </lineage>
</organism>
<dbReference type="InParanoid" id="A0A540VK45"/>
<comment type="caution">
    <text evidence="4">The sequence shown here is derived from an EMBL/GenBank/DDBJ whole genome shotgun (WGS) entry which is preliminary data.</text>
</comment>
<dbReference type="GO" id="GO:0051287">
    <property type="term" value="F:NAD binding"/>
    <property type="evidence" value="ECO:0007669"/>
    <property type="project" value="TreeGrafter"/>
</dbReference>
<protein>
    <submittedName>
        <fullName evidence="4">NUDIX domain-containing protein</fullName>
    </submittedName>
</protein>
<dbReference type="InterPro" id="IPR040618">
    <property type="entry name" value="Pre-Nudix"/>
</dbReference>
<reference evidence="4 5" key="1">
    <citation type="submission" date="2019-06" db="EMBL/GenBank/DDBJ databases">
        <title>Genome sequence of Litorilinea aerophila BAA-2444.</title>
        <authorList>
            <person name="Maclea K.S."/>
            <person name="Maurais E.G."/>
            <person name="Iannazzi L.C."/>
        </authorList>
    </citation>
    <scope>NUCLEOTIDE SEQUENCE [LARGE SCALE GENOMIC DNA]</scope>
    <source>
        <strain evidence="4 5">ATCC BAA-2444</strain>
    </source>
</reference>
<dbReference type="Gene3D" id="3.40.630.30">
    <property type="match status" value="1"/>
</dbReference>
<dbReference type="Proteomes" id="UP000317371">
    <property type="component" value="Unassembled WGS sequence"/>
</dbReference>
<dbReference type="OrthoDB" id="9816289at2"/>
<gene>
    <name evidence="4" type="ORF">FKZ61_03755</name>
</gene>
<dbReference type="GO" id="GO:0047631">
    <property type="term" value="F:ADP-ribose diphosphatase activity"/>
    <property type="evidence" value="ECO:0007669"/>
    <property type="project" value="TreeGrafter"/>
</dbReference>
<dbReference type="PRINTS" id="PR01356">
    <property type="entry name" value="GFGPROTEIN"/>
</dbReference>
<evidence type="ECO:0000256" key="2">
    <source>
        <dbReference type="RuleBase" id="RU003476"/>
    </source>
</evidence>
<dbReference type="PROSITE" id="PS00893">
    <property type="entry name" value="NUDIX_BOX"/>
    <property type="match status" value="1"/>
</dbReference>